<evidence type="ECO:0000313" key="1">
    <source>
        <dbReference type="EMBL" id="ONI35763.1"/>
    </source>
</evidence>
<protein>
    <recommendedName>
        <fullName evidence="3">Ubiquitin-like domain-containing protein</fullName>
    </recommendedName>
</protein>
<evidence type="ECO:0008006" key="3">
    <source>
        <dbReference type="Google" id="ProtNLM"/>
    </source>
</evidence>
<organism evidence="1 2">
    <name type="scientific">Prunus persica</name>
    <name type="common">Peach</name>
    <name type="synonym">Amygdalus persica</name>
    <dbReference type="NCBI Taxonomy" id="3760"/>
    <lineage>
        <taxon>Eukaryota</taxon>
        <taxon>Viridiplantae</taxon>
        <taxon>Streptophyta</taxon>
        <taxon>Embryophyta</taxon>
        <taxon>Tracheophyta</taxon>
        <taxon>Spermatophyta</taxon>
        <taxon>Magnoliopsida</taxon>
        <taxon>eudicotyledons</taxon>
        <taxon>Gunneridae</taxon>
        <taxon>Pentapetalae</taxon>
        <taxon>rosids</taxon>
        <taxon>fabids</taxon>
        <taxon>Rosales</taxon>
        <taxon>Rosaceae</taxon>
        <taxon>Amygdaloideae</taxon>
        <taxon>Amygdaleae</taxon>
        <taxon>Prunus</taxon>
    </lineage>
</organism>
<dbReference type="Proteomes" id="UP000006882">
    <property type="component" value="Chromosome G1"/>
</dbReference>
<gene>
    <name evidence="1" type="ORF">PRUPE_1G553600</name>
</gene>
<keyword evidence="2" id="KW-1185">Reference proteome</keyword>
<evidence type="ECO:0000313" key="2">
    <source>
        <dbReference type="Proteomes" id="UP000006882"/>
    </source>
</evidence>
<dbReference type="Gramene" id="ONI35763">
    <property type="protein sequence ID" value="ONI35763"/>
    <property type="gene ID" value="PRUPE_1G553600"/>
</dbReference>
<sequence>MNLRVVVIRPSQDLQELAEEHVVNCSNSITTVGELKAAIESELQITPSQLIIFFFNEVDLCCSTLRESLFSNFIKEWHISFFLNFNKQNE</sequence>
<proteinExistence type="predicted"/>
<reference evidence="1 2" key="1">
    <citation type="journal article" date="2013" name="Nat. Genet.">
        <title>The high-quality draft genome of peach (Prunus persica) identifies unique patterns of genetic diversity, domestication and genome evolution.</title>
        <authorList>
            <consortium name="International Peach Genome Initiative"/>
            <person name="Verde I."/>
            <person name="Abbott A.G."/>
            <person name="Scalabrin S."/>
            <person name="Jung S."/>
            <person name="Shu S."/>
            <person name="Marroni F."/>
            <person name="Zhebentyayeva T."/>
            <person name="Dettori M.T."/>
            <person name="Grimwood J."/>
            <person name="Cattonaro F."/>
            <person name="Zuccolo A."/>
            <person name="Rossini L."/>
            <person name="Jenkins J."/>
            <person name="Vendramin E."/>
            <person name="Meisel L.A."/>
            <person name="Decroocq V."/>
            <person name="Sosinski B."/>
            <person name="Prochnik S."/>
            <person name="Mitros T."/>
            <person name="Policriti A."/>
            <person name="Cipriani G."/>
            <person name="Dondini L."/>
            <person name="Ficklin S."/>
            <person name="Goodstein D.M."/>
            <person name="Xuan P."/>
            <person name="Del Fabbro C."/>
            <person name="Aramini V."/>
            <person name="Copetti D."/>
            <person name="Gonzalez S."/>
            <person name="Horner D.S."/>
            <person name="Falchi R."/>
            <person name="Lucas S."/>
            <person name="Mica E."/>
            <person name="Maldonado J."/>
            <person name="Lazzari B."/>
            <person name="Bielenberg D."/>
            <person name="Pirona R."/>
            <person name="Miculan M."/>
            <person name="Barakat A."/>
            <person name="Testolin R."/>
            <person name="Stella A."/>
            <person name="Tartarini S."/>
            <person name="Tonutti P."/>
            <person name="Arus P."/>
            <person name="Orellana A."/>
            <person name="Wells C."/>
            <person name="Main D."/>
            <person name="Vizzotto G."/>
            <person name="Silva H."/>
            <person name="Salamini F."/>
            <person name="Schmutz J."/>
            <person name="Morgante M."/>
            <person name="Rokhsar D.S."/>
        </authorList>
    </citation>
    <scope>NUCLEOTIDE SEQUENCE [LARGE SCALE GENOMIC DNA]</scope>
    <source>
        <strain evidence="2">cv. Nemared</strain>
    </source>
</reference>
<dbReference type="EMBL" id="CM007651">
    <property type="protein sequence ID" value="ONI35763.1"/>
    <property type="molecule type" value="Genomic_DNA"/>
</dbReference>
<name>A0A251RIF4_PRUPE</name>
<dbReference type="AlphaFoldDB" id="A0A251RIF4"/>
<accession>A0A251RIF4</accession>